<proteinExistence type="predicted"/>
<dbReference type="Proteomes" id="UP001642464">
    <property type="component" value="Unassembled WGS sequence"/>
</dbReference>
<reference evidence="2 3" key="1">
    <citation type="submission" date="2024-02" db="EMBL/GenBank/DDBJ databases">
        <authorList>
            <person name="Chen Y."/>
            <person name="Shah S."/>
            <person name="Dougan E. K."/>
            <person name="Thang M."/>
            <person name="Chan C."/>
        </authorList>
    </citation>
    <scope>NUCLEOTIDE SEQUENCE [LARGE SCALE GENOMIC DNA]</scope>
</reference>
<accession>A0ABP0QTX1</accession>
<dbReference type="EMBL" id="CAXAMM010040213">
    <property type="protein sequence ID" value="CAK9091696.1"/>
    <property type="molecule type" value="Genomic_DNA"/>
</dbReference>
<feature type="non-terminal residue" evidence="2">
    <location>
        <position position="1324"/>
    </location>
</feature>
<feature type="region of interest" description="Disordered" evidence="1">
    <location>
        <begin position="533"/>
        <end position="585"/>
    </location>
</feature>
<evidence type="ECO:0000313" key="3">
    <source>
        <dbReference type="Proteomes" id="UP001642464"/>
    </source>
</evidence>
<comment type="caution">
    <text evidence="2">The sequence shown here is derived from an EMBL/GenBank/DDBJ whole genome shotgun (WGS) entry which is preliminary data.</text>
</comment>
<name>A0ABP0QTX1_9DINO</name>
<feature type="compositionally biased region" description="Basic and acidic residues" evidence="1">
    <location>
        <begin position="533"/>
        <end position="543"/>
    </location>
</feature>
<feature type="compositionally biased region" description="Low complexity" evidence="1">
    <location>
        <begin position="145"/>
        <end position="163"/>
    </location>
</feature>
<gene>
    <name evidence="2" type="ORF">SCF082_LOCUS43186</name>
</gene>
<protein>
    <submittedName>
        <fullName evidence="2">Uncharacterized protein</fullName>
    </submittedName>
</protein>
<evidence type="ECO:0000313" key="2">
    <source>
        <dbReference type="EMBL" id="CAK9091696.1"/>
    </source>
</evidence>
<organism evidence="2 3">
    <name type="scientific">Durusdinium trenchii</name>
    <dbReference type="NCBI Taxonomy" id="1381693"/>
    <lineage>
        <taxon>Eukaryota</taxon>
        <taxon>Sar</taxon>
        <taxon>Alveolata</taxon>
        <taxon>Dinophyceae</taxon>
        <taxon>Suessiales</taxon>
        <taxon>Symbiodiniaceae</taxon>
        <taxon>Durusdinium</taxon>
    </lineage>
</organism>
<keyword evidence="3" id="KW-1185">Reference proteome</keyword>
<feature type="compositionally biased region" description="Polar residues" evidence="1">
    <location>
        <begin position="564"/>
        <end position="575"/>
    </location>
</feature>
<sequence>MLIGAPSEAVDDSTPIVSSHSAKATLLSWAAKYGLSEPSRSILGRHASATSGTYAFYSRDLCVAPTREMQVVIDEIFKGNFNPDAPRSAYFTRCEPMIETESGSALMCAPEVGSLAKAETVDSECVQSETQEEHEPIVVQDDSSSESSSSEAGSSADSSCGEEPPMKVKRFRPRVPRDESWYVHRRSHILHLLTENADGLTYRYLACGKRLTEAYSLSTEATAWNVMCKMHREAMALLLDSEAQFDLRISECKVPDNIRDALKANGITTLASLSYSSGQPGQVIDQDAFAAWARSLEPRATLGGVANLRRLVFESQTQLLAILRDQVTSADTTTRKIPQAERESRMNLVRQRLTGVLVSGSMEPGHSLLDSVMHMVDKNQLKYLPPERCVSRVHELTSLKAPDRMLDIEANKIVVKDKDEKLEVPAHTSLQVLEAMKRRGIALDFGDCMGFVEHDTYVQALFAHLHREPPPGYQRCTVAQLVSADKEAWRKVIELNVKPKRDHTGARPLDHQLMAALTSYEVSFTLIPLPMKAKQDTKERGAGSERPGGGKGFDSKGAGKGKWQNRQKGSWSSPYQKGKGKSKWEPRIPAQIRDLGGTATTPAGKRICFDFSLGKCSIAADGAECPKGLHVCAKCYGPHALKDHNSEHVALDAMDFNESSALELGASELGTVLSVPDSSEVFLVEESQAGDEVALETSFGLESSASVPFHELEEQELFGSEAVERDIDLGPSVVSDFSALLPEVSQPEASLDASYNPEDIVQSAWKSLKTQELKLPWEEGFWSKFLDPNVTAMDMLSENLKRPFPIAGDADVENGVQEVDRRVVSKTCIEITGYMKHIRDIPERTWKEEREATWEIAIRRWVALLDQWEDSDSLLLQTLKVKGSFSEKAQILVDVFFNKAPQTLMKRVNSLSKIVNTLAASGISFPCSESDFYAFLKCEAQRDALEDHGHITTDSSDSSSQEDMLSPVVGHHLVELPPDKSDWPGRRERAMSLADSEAAFEQHCKRISPDGTLHTLLQSNGIKNLSALAFSSGTPQQPPTEDQFKDFATQLNGGVDLSFGMLAGLRRLHFEASAIVMAELKSKATDTSGDGTRKLPVAEKAARLKDQETRLPGVRIRGELQPSYALIDMVAQMKETNCIVWIPPSKCSKRDSEIQNSLKEKPVTLSLEQQMVKLTSADNSISVDTSTDLQLQWALQGRGLALDQCSLIHHSEHEIWAQQLLGQLTREPPAGFSRVSTTQVIRADRELWTIMAQELQQSLQPDGAGKFPMEEKLKELRTDPRVTMFLLPLPKTSAKETDKAMGWILDMLPKGKKLRPLVSEFCDY</sequence>
<feature type="region of interest" description="Disordered" evidence="1">
    <location>
        <begin position="120"/>
        <end position="171"/>
    </location>
</feature>
<evidence type="ECO:0000256" key="1">
    <source>
        <dbReference type="SAM" id="MobiDB-lite"/>
    </source>
</evidence>